<keyword evidence="4" id="KW-1185">Reference proteome</keyword>
<sequence>MLDWLFGLAPSAPTVLFLTAAFFLPGLLVLLPLKPGWPAAIALSPAVTLLMYLAGSFLAAAVGLPWNIATAALAALPLVVAAWLAGRWFAFGKPLWPEGLDRPATLAVAAGVAVGAGVTCLAILRGIGDPATASQGWDPIFHLNALRWIQESGEATPWSIAPIFGAGTATYYPAGWHGAVALVPGSVSEAANLSSIVIGGLIWPAGLAFLATAVLPRHPAAWALTPLIAASFVSFPFSQLLRSGQWPNGLATALVPATLAVAVLLLRRLTSAGRAETPAREKILLAAVLLALLGGCAAAHPSALFATAVALLPFCGRPLPAAAGAGRAAPSSADARGCGGGGSACHGGMVGAGQLTAAGGCHGLPPGRAGRGPGFPVPCLLRPSPIPGPLPARPGRFQRSRGAAGDSWRGGGRFCPGSEAARRRLAGLRGTLRARRGTGKRAALADRRLVQGHPADRAVHRHDGEPAGGPGHCCGDRRRGTGPVRPAAAGKHIRKVARSRHPVHRGRGRGYGGALRRFRELPVGGTRGGGRTELFCLEQAGNRRAVQRGTGLHREVGCHAACRCGGDRGSVQRRNVLLCADGTARRLHPAGCAHRRQRGQGTAPHRLQPAGNRPGDL</sequence>
<feature type="region of interest" description="Disordered" evidence="1">
    <location>
        <begin position="590"/>
        <end position="617"/>
    </location>
</feature>
<dbReference type="AlphaFoldDB" id="H0QQH9"/>
<accession>H0QQH9</accession>
<keyword evidence="2" id="KW-0812">Transmembrane</keyword>
<feature type="region of interest" description="Disordered" evidence="1">
    <location>
        <begin position="458"/>
        <end position="511"/>
    </location>
</feature>
<keyword evidence="2" id="KW-1133">Transmembrane helix</keyword>
<comment type="caution">
    <text evidence="3">The sequence shown here is derived from an EMBL/GenBank/DDBJ whole genome shotgun (WGS) entry which is preliminary data.</text>
</comment>
<dbReference type="eggNOG" id="COG5617">
    <property type="taxonomic scope" value="Bacteria"/>
</dbReference>
<evidence type="ECO:0000313" key="3">
    <source>
        <dbReference type="EMBL" id="GAB15080.1"/>
    </source>
</evidence>
<feature type="transmembrane region" description="Helical" evidence="2">
    <location>
        <begin position="287"/>
        <end position="312"/>
    </location>
</feature>
<feature type="transmembrane region" description="Helical" evidence="2">
    <location>
        <begin position="12"/>
        <end position="33"/>
    </location>
</feature>
<dbReference type="Pfam" id="PF20176">
    <property type="entry name" value="DUF6541"/>
    <property type="match status" value="1"/>
</dbReference>
<name>H0QQH9_ARTG1</name>
<feature type="transmembrane region" description="Helical" evidence="2">
    <location>
        <begin position="193"/>
        <end position="215"/>
    </location>
</feature>
<feature type="transmembrane region" description="Helical" evidence="2">
    <location>
        <begin position="40"/>
        <end position="62"/>
    </location>
</feature>
<gene>
    <name evidence="3" type="ORF">ARGLB_080_01455</name>
</gene>
<evidence type="ECO:0000256" key="2">
    <source>
        <dbReference type="SAM" id="Phobius"/>
    </source>
</evidence>
<feature type="transmembrane region" description="Helical" evidence="2">
    <location>
        <begin position="68"/>
        <end position="91"/>
    </location>
</feature>
<organism evidence="3 4">
    <name type="scientific">Arthrobacter globiformis (strain ATCC 8010 / DSM 20124 / JCM 1332 / NBRC 12137 / NCIMB 8907 / NRRL B-2979 / 168)</name>
    <dbReference type="NCBI Taxonomy" id="1077972"/>
    <lineage>
        <taxon>Bacteria</taxon>
        <taxon>Bacillati</taxon>
        <taxon>Actinomycetota</taxon>
        <taxon>Actinomycetes</taxon>
        <taxon>Micrococcales</taxon>
        <taxon>Micrococcaceae</taxon>
        <taxon>Arthrobacter</taxon>
    </lineage>
</organism>
<dbReference type="InterPro" id="IPR046671">
    <property type="entry name" value="DUF6541"/>
</dbReference>
<feature type="transmembrane region" description="Helical" evidence="2">
    <location>
        <begin position="103"/>
        <end position="124"/>
    </location>
</feature>
<evidence type="ECO:0000313" key="4">
    <source>
        <dbReference type="Proteomes" id="UP000003828"/>
    </source>
</evidence>
<proteinExistence type="predicted"/>
<protein>
    <submittedName>
        <fullName evidence="3">Uncharacterized protein</fullName>
    </submittedName>
</protein>
<dbReference type="STRING" id="1077972.ARGLB_080_01455"/>
<dbReference type="Proteomes" id="UP000003828">
    <property type="component" value="Unassembled WGS sequence"/>
</dbReference>
<feature type="region of interest" description="Disordered" evidence="1">
    <location>
        <begin position="391"/>
        <end position="415"/>
    </location>
</feature>
<dbReference type="EMBL" id="BAEG01000080">
    <property type="protein sequence ID" value="GAB15080.1"/>
    <property type="molecule type" value="Genomic_DNA"/>
</dbReference>
<feature type="transmembrane region" description="Helical" evidence="2">
    <location>
        <begin position="246"/>
        <end position="266"/>
    </location>
</feature>
<evidence type="ECO:0000256" key="1">
    <source>
        <dbReference type="SAM" id="MobiDB-lite"/>
    </source>
</evidence>
<feature type="compositionally biased region" description="Basic residues" evidence="1">
    <location>
        <begin position="491"/>
        <end position="508"/>
    </location>
</feature>
<keyword evidence="2" id="KW-0472">Membrane</keyword>
<reference evidence="3 4" key="1">
    <citation type="submission" date="2011-12" db="EMBL/GenBank/DDBJ databases">
        <title>Whole genome shotgun sequence of Arthrobacter globiformis NBRC 12137.</title>
        <authorList>
            <person name="Miyazawa S."/>
            <person name="Hosoyama A."/>
            <person name="Tsuchikane K."/>
            <person name="Katsumata H."/>
            <person name="Yamazaki S."/>
            <person name="Fujita N."/>
        </authorList>
    </citation>
    <scope>NUCLEOTIDE SEQUENCE [LARGE SCALE GENOMIC DNA]</scope>
    <source>
        <strain evidence="3 4">NBRC 12137</strain>
    </source>
</reference>